<gene>
    <name evidence="3" type="ORF">HLH36_16510</name>
</gene>
<evidence type="ECO:0000256" key="1">
    <source>
        <dbReference type="SAM" id="MobiDB-lite"/>
    </source>
</evidence>
<feature type="chain" id="PRO_5030893416" evidence="2">
    <location>
        <begin position="30"/>
        <end position="164"/>
    </location>
</feature>
<evidence type="ECO:0000313" key="3">
    <source>
        <dbReference type="EMBL" id="MBB2169928.1"/>
    </source>
</evidence>
<evidence type="ECO:0000256" key="2">
    <source>
        <dbReference type="SAM" id="SignalP"/>
    </source>
</evidence>
<accession>A0A7W4IVZ8</accession>
<sequence length="164" mass="17899">MRERFPVSRFILFVALAGAPILCGAPAHGQHLSPEQLDRLSQERQSEIGPRDWGTPPANGKAAVTVAKPTPVPTRCMSPAHDFEPLFQEPRASSQRVGSAAPQIAVTDDVQAGWRKVLRRGTNYAWLPDADVLDYRPLVPSNPTRCEVAGEGSDGRVLFTHPKL</sequence>
<dbReference type="AlphaFoldDB" id="A0A7W4IVZ8"/>
<organism evidence="3 4">
    <name type="scientific">Gluconacetobacter aggeris</name>
    <dbReference type="NCBI Taxonomy" id="1286186"/>
    <lineage>
        <taxon>Bacteria</taxon>
        <taxon>Pseudomonadati</taxon>
        <taxon>Pseudomonadota</taxon>
        <taxon>Alphaproteobacteria</taxon>
        <taxon>Acetobacterales</taxon>
        <taxon>Acetobacteraceae</taxon>
        <taxon>Gluconacetobacter</taxon>
    </lineage>
</organism>
<comment type="caution">
    <text evidence="3">The sequence shown here is derived from an EMBL/GenBank/DDBJ whole genome shotgun (WGS) entry which is preliminary data.</text>
</comment>
<keyword evidence="4" id="KW-1185">Reference proteome</keyword>
<dbReference type="Proteomes" id="UP000559860">
    <property type="component" value="Unassembled WGS sequence"/>
</dbReference>
<dbReference type="EMBL" id="JABEQD010000015">
    <property type="protein sequence ID" value="MBB2169928.1"/>
    <property type="molecule type" value="Genomic_DNA"/>
</dbReference>
<reference evidence="3 4" key="1">
    <citation type="submission" date="2020-04" db="EMBL/GenBank/DDBJ databases">
        <title>Description of novel Gluconacetobacter.</title>
        <authorList>
            <person name="Sombolestani A."/>
        </authorList>
    </citation>
    <scope>NUCLEOTIDE SEQUENCE [LARGE SCALE GENOMIC DNA]</scope>
    <source>
        <strain evidence="3 4">LMG 27801</strain>
    </source>
</reference>
<evidence type="ECO:0000313" key="4">
    <source>
        <dbReference type="Proteomes" id="UP000559860"/>
    </source>
</evidence>
<name>A0A7W4IVZ8_9PROT</name>
<feature type="region of interest" description="Disordered" evidence="1">
    <location>
        <begin position="38"/>
        <end position="63"/>
    </location>
</feature>
<keyword evidence="2" id="KW-0732">Signal</keyword>
<protein>
    <submittedName>
        <fullName evidence="3">Uncharacterized protein</fullName>
    </submittedName>
</protein>
<proteinExistence type="predicted"/>
<feature type="compositionally biased region" description="Basic and acidic residues" evidence="1">
    <location>
        <begin position="38"/>
        <end position="50"/>
    </location>
</feature>
<feature type="signal peptide" evidence="2">
    <location>
        <begin position="1"/>
        <end position="29"/>
    </location>
</feature>